<keyword evidence="2" id="KW-0819">tRNA processing</keyword>
<evidence type="ECO:0000256" key="1">
    <source>
        <dbReference type="ARBA" id="ARBA00007963"/>
    </source>
</evidence>
<keyword evidence="3" id="KW-0479">Metal-binding</keyword>
<evidence type="ECO:0000256" key="2">
    <source>
        <dbReference type="ARBA" id="ARBA00022694"/>
    </source>
</evidence>
<dbReference type="GO" id="GO:0046872">
    <property type="term" value="F:metal ion binding"/>
    <property type="evidence" value="ECO:0007669"/>
    <property type="project" value="UniProtKB-KW"/>
</dbReference>
<evidence type="ECO:0000256" key="4">
    <source>
        <dbReference type="ARBA" id="ARBA00022837"/>
    </source>
</evidence>
<gene>
    <name evidence="6" type="ORF">TRIP_B360022</name>
</gene>
<dbReference type="EMBL" id="UPXX01000030">
    <property type="protein sequence ID" value="VBB45929.1"/>
    <property type="molecule type" value="Genomic_DNA"/>
</dbReference>
<dbReference type="InterPro" id="IPR023572">
    <property type="entry name" value="Archease_dom"/>
</dbReference>
<dbReference type="PANTHER" id="PTHR12682:SF11">
    <property type="entry name" value="PROTEIN ARCHEASE"/>
    <property type="match status" value="1"/>
</dbReference>
<keyword evidence="4" id="KW-0106">Calcium</keyword>
<dbReference type="SUPFAM" id="SSF69819">
    <property type="entry name" value="MTH1598-like"/>
    <property type="match status" value="1"/>
</dbReference>
<dbReference type="AlphaFoldDB" id="A0A653ACX7"/>
<feature type="domain" description="Archease" evidence="5">
    <location>
        <begin position="25"/>
        <end position="157"/>
    </location>
</feature>
<dbReference type="InterPro" id="IPR036820">
    <property type="entry name" value="Archease_dom_sf"/>
</dbReference>
<evidence type="ECO:0000259" key="5">
    <source>
        <dbReference type="Pfam" id="PF01951"/>
    </source>
</evidence>
<protein>
    <recommendedName>
        <fullName evidence="5">Archease domain-containing protein</fullName>
    </recommendedName>
</protein>
<dbReference type="Pfam" id="PF01951">
    <property type="entry name" value="Archease"/>
    <property type="match status" value="1"/>
</dbReference>
<dbReference type="InterPro" id="IPR002804">
    <property type="entry name" value="Archease"/>
</dbReference>
<dbReference type="GO" id="GO:0008033">
    <property type="term" value="P:tRNA processing"/>
    <property type="evidence" value="ECO:0007669"/>
    <property type="project" value="UniProtKB-KW"/>
</dbReference>
<comment type="similarity">
    <text evidence="1">Belongs to the archease family.</text>
</comment>
<accession>A0A653ACX7</accession>
<organism evidence="6">
    <name type="scientific">Uncultured Desulfatiglans sp</name>
    <dbReference type="NCBI Taxonomy" id="1748965"/>
    <lineage>
        <taxon>Bacteria</taxon>
        <taxon>Pseudomonadati</taxon>
        <taxon>Thermodesulfobacteriota</taxon>
        <taxon>Desulfobacteria</taxon>
        <taxon>Desulfatiglandales</taxon>
        <taxon>Desulfatiglandaceae</taxon>
        <taxon>Desulfatiglans</taxon>
        <taxon>environmental samples</taxon>
    </lineage>
</organism>
<sequence length="157" mass="17962">MAASIFRSRDIVMQTIAYRRSEIQVLDHTADLGIIVKSPDLQTLFEDAAGYMMQMMVAPFEEGIGHDFAIRVEASDLEDLMVRWLGEILYLFEGEGQIVTSVRIEALSPWSLSAVVRRTPFDAEVHEVLCEIKAVTYHQIEVRERAGRWESRIIFDV</sequence>
<proteinExistence type="inferred from homology"/>
<reference evidence="6" key="1">
    <citation type="submission" date="2018-07" db="EMBL/GenBank/DDBJ databases">
        <authorList>
            <consortium name="Genoscope - CEA"/>
            <person name="William W."/>
        </authorList>
    </citation>
    <scope>NUCLEOTIDE SEQUENCE</scope>
    <source>
        <strain evidence="6">IK1</strain>
    </source>
</reference>
<dbReference type="Gene3D" id="3.55.10.10">
    <property type="entry name" value="Archease domain"/>
    <property type="match status" value="1"/>
</dbReference>
<evidence type="ECO:0000256" key="3">
    <source>
        <dbReference type="ARBA" id="ARBA00022723"/>
    </source>
</evidence>
<evidence type="ECO:0000313" key="6">
    <source>
        <dbReference type="EMBL" id="VBB45929.1"/>
    </source>
</evidence>
<name>A0A653ACX7_UNCDX</name>
<dbReference type="PANTHER" id="PTHR12682">
    <property type="entry name" value="ARCHEASE"/>
    <property type="match status" value="1"/>
</dbReference>